<keyword evidence="5" id="KW-1185">Reference proteome</keyword>
<keyword evidence="1 2" id="KW-0732">Signal</keyword>
<dbReference type="EMBL" id="PNRG01000012">
    <property type="protein sequence ID" value="PMR81021.1"/>
    <property type="molecule type" value="Genomic_DNA"/>
</dbReference>
<dbReference type="InterPro" id="IPR054828">
    <property type="entry name" value="Vit_B12_bind_prot"/>
</dbReference>
<dbReference type="InterPro" id="IPR002491">
    <property type="entry name" value="ABC_transptr_periplasmic_BD"/>
</dbReference>
<dbReference type="NCBIfam" id="NF038402">
    <property type="entry name" value="TroA_like"/>
    <property type="match status" value="1"/>
</dbReference>
<dbReference type="Proteomes" id="UP000235547">
    <property type="component" value="Unassembled WGS sequence"/>
</dbReference>
<organism evidence="4 5">
    <name type="scientific">Halomonas urumqiensis</name>
    <dbReference type="NCBI Taxonomy" id="1684789"/>
    <lineage>
        <taxon>Bacteria</taxon>
        <taxon>Pseudomonadati</taxon>
        <taxon>Pseudomonadota</taxon>
        <taxon>Gammaproteobacteria</taxon>
        <taxon>Oceanospirillales</taxon>
        <taxon>Halomonadaceae</taxon>
        <taxon>Halomonas</taxon>
    </lineage>
</organism>
<proteinExistence type="predicted"/>
<feature type="chain" id="PRO_5014853788" evidence="2">
    <location>
        <begin position="24"/>
        <end position="295"/>
    </location>
</feature>
<dbReference type="Gene3D" id="3.40.50.1980">
    <property type="entry name" value="Nitrogenase molybdenum iron protein domain"/>
    <property type="match status" value="2"/>
</dbReference>
<dbReference type="Pfam" id="PF01497">
    <property type="entry name" value="Peripla_BP_2"/>
    <property type="match status" value="1"/>
</dbReference>
<gene>
    <name evidence="4" type="ORF">C1H70_06395</name>
</gene>
<dbReference type="RefSeq" id="WP_102587515.1">
    <property type="nucleotide sequence ID" value="NZ_BNAE01000010.1"/>
</dbReference>
<dbReference type="PANTHER" id="PTHR30535:SF34">
    <property type="entry name" value="MOLYBDATE-BINDING PROTEIN MOLA"/>
    <property type="match status" value="1"/>
</dbReference>
<dbReference type="AlphaFoldDB" id="A0A2N7UKP8"/>
<evidence type="ECO:0000256" key="2">
    <source>
        <dbReference type="SAM" id="SignalP"/>
    </source>
</evidence>
<evidence type="ECO:0000256" key="1">
    <source>
        <dbReference type="ARBA" id="ARBA00022729"/>
    </source>
</evidence>
<dbReference type="GO" id="GO:0071281">
    <property type="term" value="P:cellular response to iron ion"/>
    <property type="evidence" value="ECO:0007669"/>
    <property type="project" value="TreeGrafter"/>
</dbReference>
<evidence type="ECO:0000313" key="4">
    <source>
        <dbReference type="EMBL" id="PMR81021.1"/>
    </source>
</evidence>
<evidence type="ECO:0000259" key="3">
    <source>
        <dbReference type="PROSITE" id="PS50983"/>
    </source>
</evidence>
<accession>A0A2N7UKP8</accession>
<dbReference type="PANTHER" id="PTHR30535">
    <property type="entry name" value="VITAMIN B12-BINDING PROTEIN"/>
    <property type="match status" value="1"/>
</dbReference>
<feature type="domain" description="Fe/B12 periplasmic-binding" evidence="3">
    <location>
        <begin position="43"/>
        <end position="292"/>
    </location>
</feature>
<evidence type="ECO:0000313" key="5">
    <source>
        <dbReference type="Proteomes" id="UP000235547"/>
    </source>
</evidence>
<dbReference type="PROSITE" id="PS50983">
    <property type="entry name" value="FE_B12_PBP"/>
    <property type="match status" value="1"/>
</dbReference>
<sequence>MSSWSIRLLALVLAMLPALPALAERCATDDAGETLCLAKPAQRIVTLSPGATELAFAAGAGEQVVAVVAYDDSPAEVAALPSVGSHSRLDLEALLSLEPDLVIGWISGNPAEQLETLESLSIPVFRLEPGDLSGVASAVERLARLAGSEAVGEGRARRFREGVAALAERHAEAEPITVFYQVWDAPLMTLNDTHWISEMIRLCGGVNVFGDLPRLVPRLDEEAVLAAAPDVIITGGMGEEDRAWLDDWRRYPELPAVARGNLFLVPPSLIQRPSLRLLEGAERLCERLEHARAQR</sequence>
<dbReference type="SUPFAM" id="SSF53807">
    <property type="entry name" value="Helical backbone' metal receptor"/>
    <property type="match status" value="1"/>
</dbReference>
<feature type="signal peptide" evidence="2">
    <location>
        <begin position="1"/>
        <end position="23"/>
    </location>
</feature>
<reference evidence="4 5" key="1">
    <citation type="submission" date="2018-01" db="EMBL/GenBank/DDBJ databases">
        <title>Halomonas endophytica sp. nov., isolated from storage liquid in the stems of Populus euphratica.</title>
        <authorList>
            <person name="Chen C."/>
        </authorList>
    </citation>
    <scope>NUCLEOTIDE SEQUENCE [LARGE SCALE GENOMIC DNA]</scope>
    <source>
        <strain evidence="4 5">BZ-SZ-XJ27</strain>
    </source>
</reference>
<protein>
    <submittedName>
        <fullName evidence="4">Cobalamin-binding protein</fullName>
    </submittedName>
</protein>
<dbReference type="InterPro" id="IPR050902">
    <property type="entry name" value="ABC_Transporter_SBP"/>
</dbReference>
<comment type="caution">
    <text evidence="4">The sequence shown here is derived from an EMBL/GenBank/DDBJ whole genome shotgun (WGS) entry which is preliminary data.</text>
</comment>
<dbReference type="CDD" id="cd01144">
    <property type="entry name" value="BtuF"/>
    <property type="match status" value="1"/>
</dbReference>
<dbReference type="OrthoDB" id="6495095at2"/>
<name>A0A2N7UKP8_9GAMM</name>